<evidence type="ECO:0000313" key="1">
    <source>
        <dbReference type="EMBL" id="CAB4268691.1"/>
    </source>
</evidence>
<dbReference type="Proteomes" id="UP000507222">
    <property type="component" value="Unassembled WGS sequence"/>
</dbReference>
<proteinExistence type="predicted"/>
<dbReference type="EMBL" id="CAEKDK010000002">
    <property type="protein sequence ID" value="CAB4268691.1"/>
    <property type="molecule type" value="Genomic_DNA"/>
</dbReference>
<name>A0A6J5TXB7_PRUAR</name>
<gene>
    <name evidence="1" type="ORF">CURHAP_LOCUS12834</name>
</gene>
<organism evidence="1 2">
    <name type="scientific">Prunus armeniaca</name>
    <name type="common">Apricot</name>
    <name type="synonym">Armeniaca vulgaris</name>
    <dbReference type="NCBI Taxonomy" id="36596"/>
    <lineage>
        <taxon>Eukaryota</taxon>
        <taxon>Viridiplantae</taxon>
        <taxon>Streptophyta</taxon>
        <taxon>Embryophyta</taxon>
        <taxon>Tracheophyta</taxon>
        <taxon>Spermatophyta</taxon>
        <taxon>Magnoliopsida</taxon>
        <taxon>eudicotyledons</taxon>
        <taxon>Gunneridae</taxon>
        <taxon>Pentapetalae</taxon>
        <taxon>rosids</taxon>
        <taxon>fabids</taxon>
        <taxon>Rosales</taxon>
        <taxon>Rosaceae</taxon>
        <taxon>Amygdaloideae</taxon>
        <taxon>Amygdaleae</taxon>
        <taxon>Prunus</taxon>
    </lineage>
</organism>
<dbReference type="AlphaFoldDB" id="A0A6J5TXB7"/>
<accession>A0A6J5TXB7</accession>
<evidence type="ECO:0000313" key="2">
    <source>
        <dbReference type="Proteomes" id="UP000507222"/>
    </source>
</evidence>
<sequence>MNFGDPHYDPLFPLGFGIETESIKELVTRSTSDGVVGSHACLSCACSNSQLIV</sequence>
<protein>
    <submittedName>
        <fullName evidence="1">Uncharacterized protein</fullName>
    </submittedName>
</protein>
<reference evidence="1 2" key="1">
    <citation type="submission" date="2020-05" db="EMBL/GenBank/DDBJ databases">
        <authorList>
            <person name="Campoy J."/>
            <person name="Schneeberger K."/>
            <person name="Spophaly S."/>
        </authorList>
    </citation>
    <scope>NUCLEOTIDE SEQUENCE [LARGE SCALE GENOMIC DNA]</scope>
    <source>
        <strain evidence="1">PruArmRojPasFocal</strain>
    </source>
</reference>